<evidence type="ECO:0000256" key="1">
    <source>
        <dbReference type="SAM" id="MobiDB-lite"/>
    </source>
</evidence>
<proteinExistence type="predicted"/>
<feature type="region of interest" description="Disordered" evidence="1">
    <location>
        <begin position="1"/>
        <end position="33"/>
    </location>
</feature>
<reference evidence="3" key="1">
    <citation type="submission" date="2016-07" db="EMBL/GenBank/DDBJ databases">
        <title>Frankia sp. NRRL B-16219 Genome sequencing.</title>
        <authorList>
            <person name="Ghodhbane-Gtari F."/>
            <person name="Swanson E."/>
            <person name="Gueddou A."/>
            <person name="Louati M."/>
            <person name="Nouioui I."/>
            <person name="Hezbri K."/>
            <person name="Abebe-Akele F."/>
            <person name="Simpson S."/>
            <person name="Morris K."/>
            <person name="Thomas K."/>
            <person name="Gtari M."/>
            <person name="Tisa L.S."/>
        </authorList>
    </citation>
    <scope>NUCLEOTIDE SEQUENCE [LARGE SCALE GENOMIC DNA]</scope>
    <source>
        <strain evidence="3">NRRL B-16219</strain>
    </source>
</reference>
<dbReference type="RefSeq" id="WP_131802326.1">
    <property type="nucleotide sequence ID" value="NZ_MAXA01000191.1"/>
</dbReference>
<dbReference type="AlphaFoldDB" id="A0A1S1Q8W3"/>
<name>A0A1S1Q8W3_9ACTN</name>
<dbReference type="EMBL" id="MAXA01000191">
    <property type="protein sequence ID" value="OHV29542.1"/>
    <property type="molecule type" value="Genomic_DNA"/>
</dbReference>
<gene>
    <name evidence="2" type="ORF">BBK14_17130</name>
</gene>
<accession>A0A1S1Q8W3</accession>
<comment type="caution">
    <text evidence="2">The sequence shown here is derived from an EMBL/GenBank/DDBJ whole genome shotgun (WGS) entry which is preliminary data.</text>
</comment>
<evidence type="ECO:0000313" key="2">
    <source>
        <dbReference type="EMBL" id="OHV29542.1"/>
    </source>
</evidence>
<dbReference type="Proteomes" id="UP000179769">
    <property type="component" value="Unassembled WGS sequence"/>
</dbReference>
<organism evidence="2 3">
    <name type="scientific">Parafrankia soli</name>
    <dbReference type="NCBI Taxonomy" id="2599596"/>
    <lineage>
        <taxon>Bacteria</taxon>
        <taxon>Bacillati</taxon>
        <taxon>Actinomycetota</taxon>
        <taxon>Actinomycetes</taxon>
        <taxon>Frankiales</taxon>
        <taxon>Frankiaceae</taxon>
        <taxon>Parafrankia</taxon>
    </lineage>
</organism>
<keyword evidence="3" id="KW-1185">Reference proteome</keyword>
<evidence type="ECO:0000313" key="3">
    <source>
        <dbReference type="Proteomes" id="UP000179769"/>
    </source>
</evidence>
<sequence>MTAVPDPTAVAAQSGPAALTPAAGPHPPPALTPAAELHPAALTIAAGPHPRPVRVVTYSCG</sequence>
<protein>
    <submittedName>
        <fullName evidence="2">Uncharacterized protein</fullName>
    </submittedName>
</protein>